<dbReference type="EMBL" id="OBEJ01000002">
    <property type="protein sequence ID" value="SNZ12651.1"/>
    <property type="molecule type" value="Genomic_DNA"/>
</dbReference>
<organism evidence="11 12">
    <name type="scientific">Natronoarchaeum philippinense</name>
    <dbReference type="NCBI Taxonomy" id="558529"/>
    <lineage>
        <taxon>Archaea</taxon>
        <taxon>Methanobacteriati</taxon>
        <taxon>Methanobacteriota</taxon>
        <taxon>Stenosarchaea group</taxon>
        <taxon>Halobacteria</taxon>
        <taxon>Halobacteriales</taxon>
        <taxon>Natronoarchaeaceae</taxon>
    </lineage>
</organism>
<dbReference type="GO" id="GO:0005524">
    <property type="term" value="F:ATP binding"/>
    <property type="evidence" value="ECO:0007669"/>
    <property type="project" value="UniProtKB-KW"/>
</dbReference>
<evidence type="ECO:0000259" key="10">
    <source>
        <dbReference type="PROSITE" id="PS50893"/>
    </source>
</evidence>
<dbReference type="SMART" id="SM00382">
    <property type="entry name" value="AAA"/>
    <property type="match status" value="1"/>
</dbReference>
<evidence type="ECO:0000313" key="12">
    <source>
        <dbReference type="Proteomes" id="UP000219453"/>
    </source>
</evidence>
<evidence type="ECO:0000256" key="1">
    <source>
        <dbReference type="ARBA" id="ARBA00004413"/>
    </source>
</evidence>
<dbReference type="Proteomes" id="UP000219453">
    <property type="component" value="Unassembled WGS sequence"/>
</dbReference>
<evidence type="ECO:0000256" key="4">
    <source>
        <dbReference type="ARBA" id="ARBA00022741"/>
    </source>
</evidence>
<dbReference type="PANTHER" id="PTHR42711:SF18">
    <property type="entry name" value="ABC TRANSPORTER, ATP-BINDING PROTEIN"/>
    <property type="match status" value="1"/>
</dbReference>
<evidence type="ECO:0000256" key="7">
    <source>
        <dbReference type="ARBA" id="ARBA00023136"/>
    </source>
</evidence>
<reference evidence="11 12" key="1">
    <citation type="submission" date="2017-09" db="EMBL/GenBank/DDBJ databases">
        <authorList>
            <person name="Ehlers B."/>
            <person name="Leendertz F.H."/>
        </authorList>
    </citation>
    <scope>NUCLEOTIDE SEQUENCE [LARGE SCALE GENOMIC DNA]</scope>
    <source>
        <strain evidence="11 12">DSM 27208</strain>
    </source>
</reference>
<dbReference type="InterPro" id="IPR027417">
    <property type="entry name" value="P-loop_NTPase"/>
</dbReference>
<dbReference type="GO" id="GO:1900753">
    <property type="term" value="P:doxorubicin transport"/>
    <property type="evidence" value="ECO:0007669"/>
    <property type="project" value="InterPro"/>
</dbReference>
<dbReference type="AlphaFoldDB" id="A0A285NYD5"/>
<evidence type="ECO:0000256" key="3">
    <source>
        <dbReference type="ARBA" id="ARBA00022475"/>
    </source>
</evidence>
<dbReference type="Gene3D" id="3.40.50.300">
    <property type="entry name" value="P-loop containing nucleotide triphosphate hydrolases"/>
    <property type="match status" value="1"/>
</dbReference>
<dbReference type="FunFam" id="3.40.50.300:FF:000589">
    <property type="entry name" value="ABC transporter, ATP-binding subunit"/>
    <property type="match status" value="1"/>
</dbReference>
<protein>
    <submittedName>
        <fullName evidence="11">ABC-2 type transport system ATP-binding protein</fullName>
    </submittedName>
</protein>
<evidence type="ECO:0000256" key="2">
    <source>
        <dbReference type="ARBA" id="ARBA00022448"/>
    </source>
</evidence>
<dbReference type="RefSeq" id="WP_097008779.1">
    <property type="nucleotide sequence ID" value="NZ_OBEJ01000002.1"/>
</dbReference>
<dbReference type="GO" id="GO:0043215">
    <property type="term" value="P:daunorubicin transport"/>
    <property type="evidence" value="ECO:0007669"/>
    <property type="project" value="InterPro"/>
</dbReference>
<evidence type="ECO:0000313" key="11">
    <source>
        <dbReference type="EMBL" id="SNZ12651.1"/>
    </source>
</evidence>
<gene>
    <name evidence="11" type="ORF">SAMN06269185_1852</name>
</gene>
<dbReference type="InterPro" id="IPR050763">
    <property type="entry name" value="ABC_transporter_ATP-binding"/>
</dbReference>
<dbReference type="OrthoDB" id="87732at2157"/>
<feature type="region of interest" description="Disordered" evidence="9">
    <location>
        <begin position="311"/>
        <end position="346"/>
    </location>
</feature>
<feature type="domain" description="ABC transporter" evidence="10">
    <location>
        <begin position="4"/>
        <end position="235"/>
    </location>
</feature>
<name>A0A285NYD5_NATPI</name>
<evidence type="ECO:0000256" key="8">
    <source>
        <dbReference type="ARBA" id="ARBA00049985"/>
    </source>
</evidence>
<keyword evidence="5 11" id="KW-0067">ATP-binding</keyword>
<proteinExistence type="inferred from homology"/>
<dbReference type="Pfam" id="PF00005">
    <property type="entry name" value="ABC_tran"/>
    <property type="match status" value="1"/>
</dbReference>
<keyword evidence="3" id="KW-1003">Cell membrane</keyword>
<dbReference type="InterPro" id="IPR003593">
    <property type="entry name" value="AAA+_ATPase"/>
</dbReference>
<dbReference type="GO" id="GO:0016887">
    <property type="term" value="F:ATP hydrolysis activity"/>
    <property type="evidence" value="ECO:0007669"/>
    <property type="project" value="InterPro"/>
</dbReference>
<keyword evidence="4" id="KW-0547">Nucleotide-binding</keyword>
<dbReference type="InterPro" id="IPR005894">
    <property type="entry name" value="DrrA"/>
</dbReference>
<dbReference type="InterPro" id="IPR003439">
    <property type="entry name" value="ABC_transporter-like_ATP-bd"/>
</dbReference>
<evidence type="ECO:0000256" key="6">
    <source>
        <dbReference type="ARBA" id="ARBA00022967"/>
    </source>
</evidence>
<dbReference type="PANTHER" id="PTHR42711">
    <property type="entry name" value="ABC TRANSPORTER ATP-BINDING PROTEIN"/>
    <property type="match status" value="1"/>
</dbReference>
<dbReference type="InterPro" id="IPR017871">
    <property type="entry name" value="ABC_transporter-like_CS"/>
</dbReference>
<dbReference type="NCBIfam" id="TIGR01188">
    <property type="entry name" value="drrA"/>
    <property type="match status" value="1"/>
</dbReference>
<dbReference type="PROSITE" id="PS00211">
    <property type="entry name" value="ABC_TRANSPORTER_1"/>
    <property type="match status" value="1"/>
</dbReference>
<keyword evidence="7" id="KW-0472">Membrane</keyword>
<keyword evidence="6" id="KW-1278">Translocase</keyword>
<dbReference type="GO" id="GO:0005886">
    <property type="term" value="C:plasma membrane"/>
    <property type="evidence" value="ECO:0007669"/>
    <property type="project" value="UniProtKB-SubCell"/>
</dbReference>
<comment type="similarity">
    <text evidence="8">Belongs to the ABC transporter superfamily. Drug exporter-1 (DrugE1) (TC 3.A.1.105) family.</text>
</comment>
<dbReference type="SUPFAM" id="SSF52540">
    <property type="entry name" value="P-loop containing nucleoside triphosphate hydrolases"/>
    <property type="match status" value="1"/>
</dbReference>
<comment type="subcellular location">
    <subcellularLocation>
        <location evidence="1">Cell membrane</location>
        <topology evidence="1">Peripheral membrane protein</topology>
        <orientation evidence="1">Cytoplasmic side</orientation>
    </subcellularLocation>
</comment>
<sequence length="346" mass="36377">MVAIEVDGLTKSYGDVVAVDDLSVAVEDGEIFGLLGPNGAGKSTLINVLCTLLPPTAGTARVAGHDVQTAGDDVRSSIGVVFQEPALDEELTGEENLTFHGRLYGMGGSTLHDRIDEVLDLVDLADRRDERVGGYSGGMARRLELARGLLHRPEVLFLDEPTVGLDARTRRDTREYVRRLNEETGTTVVLTTHYMDEADALCDRVAIVDEGEIVALDAPEALKSSLGGDVVSLAVEGSAAPLRARLDAAPWASEYTTTDSGLRVTIERGDAHVADLVRLADDEGVSISGIDVRKPNLETVFLSLTGATLAEREADAPTDADVGTGSSPQTDAAGAPAEAGTSGGER</sequence>
<accession>A0A285NYD5</accession>
<dbReference type="PROSITE" id="PS50893">
    <property type="entry name" value="ABC_TRANSPORTER_2"/>
    <property type="match status" value="1"/>
</dbReference>
<evidence type="ECO:0000256" key="5">
    <source>
        <dbReference type="ARBA" id="ARBA00022840"/>
    </source>
</evidence>
<keyword evidence="12" id="KW-1185">Reference proteome</keyword>
<keyword evidence="2" id="KW-0813">Transport</keyword>
<evidence type="ECO:0000256" key="9">
    <source>
        <dbReference type="SAM" id="MobiDB-lite"/>
    </source>
</evidence>